<protein>
    <submittedName>
        <fullName evidence="3">Cysteine methyltransferase</fullName>
    </submittedName>
</protein>
<dbReference type="Gene3D" id="1.10.10.10">
    <property type="entry name" value="Winged helix-like DNA-binding domain superfamily/Winged helix DNA-binding domain"/>
    <property type="match status" value="1"/>
</dbReference>
<organism evidence="3 4">
    <name type="scientific">Candidatus Komeilibacteria bacterium CG10_big_fil_rev_8_21_14_0_10_41_13</name>
    <dbReference type="NCBI Taxonomy" id="1974476"/>
    <lineage>
        <taxon>Bacteria</taxon>
        <taxon>Candidatus Komeiliibacteriota</taxon>
    </lineage>
</organism>
<dbReference type="InterPro" id="IPR036217">
    <property type="entry name" value="MethylDNA_cys_MeTrfase_DNAb"/>
</dbReference>
<dbReference type="GO" id="GO:0006281">
    <property type="term" value="P:DNA repair"/>
    <property type="evidence" value="ECO:0007669"/>
    <property type="project" value="InterPro"/>
</dbReference>
<evidence type="ECO:0000259" key="2">
    <source>
        <dbReference type="Pfam" id="PF01035"/>
    </source>
</evidence>
<dbReference type="InterPro" id="IPR036388">
    <property type="entry name" value="WH-like_DNA-bd_sf"/>
</dbReference>
<feature type="domain" description="Methylated-DNA-[protein]-cysteine S-methyltransferase DNA binding" evidence="2">
    <location>
        <begin position="2"/>
        <end position="84"/>
    </location>
</feature>
<proteinExistence type="predicted"/>
<evidence type="ECO:0000313" key="3">
    <source>
        <dbReference type="EMBL" id="PIT90313.1"/>
    </source>
</evidence>
<keyword evidence="1" id="KW-0227">DNA damage</keyword>
<dbReference type="InterPro" id="IPR014048">
    <property type="entry name" value="MethylDNA_cys_MeTrfase_DNA-bd"/>
</dbReference>
<gene>
    <name evidence="3" type="ORF">COU22_02880</name>
</gene>
<dbReference type="CDD" id="cd06445">
    <property type="entry name" value="ATase"/>
    <property type="match status" value="1"/>
</dbReference>
<dbReference type="Pfam" id="PF01035">
    <property type="entry name" value="DNA_binding_1"/>
    <property type="match status" value="1"/>
</dbReference>
<dbReference type="PANTHER" id="PTHR42942">
    <property type="entry name" value="6-O-METHYLGUANINE DNA METHYLTRANSFERASE"/>
    <property type="match status" value="1"/>
</dbReference>
<accession>A0A2M6WBY3</accession>
<dbReference type="PANTHER" id="PTHR42942:SF1">
    <property type="entry name" value="ALKYLTRANSFERASE-LIKE PROTEIN 1"/>
    <property type="match status" value="1"/>
</dbReference>
<dbReference type="Proteomes" id="UP000230543">
    <property type="component" value="Unassembled WGS sequence"/>
</dbReference>
<dbReference type="InterPro" id="IPR052520">
    <property type="entry name" value="ATL_DNA_repair"/>
</dbReference>
<name>A0A2M6WBY3_9BACT</name>
<dbReference type="SUPFAM" id="SSF46767">
    <property type="entry name" value="Methylated DNA-protein cysteine methyltransferase, C-terminal domain"/>
    <property type="match status" value="1"/>
</dbReference>
<comment type="caution">
    <text evidence="3">The sequence shown here is derived from an EMBL/GenBank/DDBJ whole genome shotgun (WGS) entry which is preliminary data.</text>
</comment>
<reference evidence="4" key="1">
    <citation type="submission" date="2017-09" db="EMBL/GenBank/DDBJ databases">
        <title>Depth-based differentiation of microbial function through sediment-hosted aquifers and enrichment of novel symbionts in the deep terrestrial subsurface.</title>
        <authorList>
            <person name="Probst A.J."/>
            <person name="Ladd B."/>
            <person name="Jarett J.K."/>
            <person name="Geller-Mcgrath D.E."/>
            <person name="Sieber C.M.K."/>
            <person name="Emerson J.B."/>
            <person name="Anantharaman K."/>
            <person name="Thomas B.C."/>
            <person name="Malmstrom R."/>
            <person name="Stieglmeier M."/>
            <person name="Klingl A."/>
            <person name="Woyke T."/>
            <person name="Ryan C.M."/>
            <person name="Banfield J.F."/>
        </authorList>
    </citation>
    <scope>NUCLEOTIDE SEQUENCE [LARGE SCALE GENOMIC DNA]</scope>
</reference>
<keyword evidence="3" id="KW-0808">Transferase</keyword>
<keyword evidence="3" id="KW-0489">Methyltransferase</keyword>
<evidence type="ECO:0000313" key="4">
    <source>
        <dbReference type="Proteomes" id="UP000230543"/>
    </source>
</evidence>
<dbReference type="AlphaFoldDB" id="A0A2M6WBY3"/>
<sequence length="104" mass="11794">MNFYEQVYQITKSIPKGKVSTYGQIAGLISSPRAARMVGWALHALDKLPDLPWQRVINSKGMISTTCEDHPKSQQAAILRQEGVVVEVRDGNYFVDLDKYLWQP</sequence>
<evidence type="ECO:0000256" key="1">
    <source>
        <dbReference type="ARBA" id="ARBA00022763"/>
    </source>
</evidence>
<dbReference type="GO" id="GO:0032259">
    <property type="term" value="P:methylation"/>
    <property type="evidence" value="ECO:0007669"/>
    <property type="project" value="UniProtKB-KW"/>
</dbReference>
<dbReference type="EMBL" id="PFBO01000104">
    <property type="protein sequence ID" value="PIT90313.1"/>
    <property type="molecule type" value="Genomic_DNA"/>
</dbReference>
<dbReference type="GO" id="GO:0008168">
    <property type="term" value="F:methyltransferase activity"/>
    <property type="evidence" value="ECO:0007669"/>
    <property type="project" value="UniProtKB-KW"/>
</dbReference>